<dbReference type="PANTHER" id="PTHR31690">
    <property type="entry name" value="FUCOSE MUTAROTASE"/>
    <property type="match status" value="1"/>
</dbReference>
<keyword evidence="2" id="KW-0413">Isomerase</keyword>
<reference evidence="4" key="1">
    <citation type="journal article" date="2021" name="PeerJ">
        <title>Extensive microbial diversity within the chicken gut microbiome revealed by metagenomics and culture.</title>
        <authorList>
            <person name="Gilroy R."/>
            <person name="Ravi A."/>
            <person name="Getino M."/>
            <person name="Pursley I."/>
            <person name="Horton D.L."/>
            <person name="Alikhan N.F."/>
            <person name="Baker D."/>
            <person name="Gharbi K."/>
            <person name="Hall N."/>
            <person name="Watson M."/>
            <person name="Adriaenssens E.M."/>
            <person name="Foster-Nyarko E."/>
            <person name="Jarju S."/>
            <person name="Secka A."/>
            <person name="Antonio M."/>
            <person name="Oren A."/>
            <person name="Chaudhuri R.R."/>
            <person name="La Ragione R."/>
            <person name="Hildebrand F."/>
            <person name="Pallen M.J."/>
        </authorList>
    </citation>
    <scope>NUCLEOTIDE SEQUENCE</scope>
    <source>
        <strain evidence="4">ChiGjej5B5-7349</strain>
    </source>
</reference>
<comment type="catalytic activity">
    <reaction evidence="1">
        <text>beta-D-ribopyranose = beta-D-ribofuranose</text>
        <dbReference type="Rhea" id="RHEA:25432"/>
        <dbReference type="ChEBI" id="CHEBI:27476"/>
        <dbReference type="ChEBI" id="CHEBI:47002"/>
        <dbReference type="EC" id="5.4.99.62"/>
    </reaction>
</comment>
<dbReference type="Gene3D" id="3.40.1650.10">
    <property type="entry name" value="RbsD-like domain"/>
    <property type="match status" value="1"/>
</dbReference>
<evidence type="ECO:0000256" key="1">
    <source>
        <dbReference type="ARBA" id="ARBA00000223"/>
    </source>
</evidence>
<name>A0A921SPU1_9MICO</name>
<dbReference type="GO" id="GO:0036373">
    <property type="term" value="F:L-fucose mutarotase activity"/>
    <property type="evidence" value="ECO:0007669"/>
    <property type="project" value="UniProtKB-EC"/>
</dbReference>
<dbReference type="Proteomes" id="UP000784435">
    <property type="component" value="Unassembled WGS sequence"/>
</dbReference>
<evidence type="ECO:0000313" key="5">
    <source>
        <dbReference type="Proteomes" id="UP000784435"/>
    </source>
</evidence>
<evidence type="ECO:0000313" key="4">
    <source>
        <dbReference type="EMBL" id="HJG81252.1"/>
    </source>
</evidence>
<evidence type="ECO:0000256" key="2">
    <source>
        <dbReference type="ARBA" id="ARBA00023235"/>
    </source>
</evidence>
<dbReference type="AlphaFoldDB" id="A0A921SPU1"/>
<dbReference type="RefSeq" id="WP_019159978.1">
    <property type="nucleotide sequence ID" value="NZ_CABKRC010000009.1"/>
</dbReference>
<dbReference type="OrthoDB" id="9805009at2"/>
<dbReference type="InterPro" id="IPR023750">
    <property type="entry name" value="RbsD-like_sf"/>
</dbReference>
<gene>
    <name evidence="4" type="ORF">K8V08_12650</name>
</gene>
<dbReference type="Pfam" id="PF05025">
    <property type="entry name" value="RbsD_FucU"/>
    <property type="match status" value="1"/>
</dbReference>
<evidence type="ECO:0000256" key="3">
    <source>
        <dbReference type="ARBA" id="ARBA00036324"/>
    </source>
</evidence>
<dbReference type="GO" id="GO:0042806">
    <property type="term" value="F:fucose binding"/>
    <property type="evidence" value="ECO:0007669"/>
    <property type="project" value="TreeGrafter"/>
</dbReference>
<dbReference type="PANTHER" id="PTHR31690:SF4">
    <property type="entry name" value="FUCOSE MUTAROTASE"/>
    <property type="match status" value="1"/>
</dbReference>
<dbReference type="SUPFAM" id="SSF102546">
    <property type="entry name" value="RbsD-like"/>
    <property type="match status" value="1"/>
</dbReference>
<dbReference type="GO" id="GO:0006004">
    <property type="term" value="P:fucose metabolic process"/>
    <property type="evidence" value="ECO:0007669"/>
    <property type="project" value="TreeGrafter"/>
</dbReference>
<dbReference type="GO" id="GO:0062193">
    <property type="term" value="F:D-ribose pyranase activity"/>
    <property type="evidence" value="ECO:0007669"/>
    <property type="project" value="UniProtKB-EC"/>
</dbReference>
<proteinExistence type="predicted"/>
<organism evidence="4 5">
    <name type="scientific">Brevibacterium senegalense</name>
    <dbReference type="NCBI Taxonomy" id="1033736"/>
    <lineage>
        <taxon>Bacteria</taxon>
        <taxon>Bacillati</taxon>
        <taxon>Actinomycetota</taxon>
        <taxon>Actinomycetes</taxon>
        <taxon>Micrococcales</taxon>
        <taxon>Brevibacteriaceae</taxon>
        <taxon>Brevibacterium</taxon>
    </lineage>
</organism>
<dbReference type="EMBL" id="DYUK01000285">
    <property type="protein sequence ID" value="HJG81252.1"/>
    <property type="molecule type" value="Genomic_DNA"/>
</dbReference>
<comment type="caution">
    <text evidence="4">The sequence shown here is derived from an EMBL/GenBank/DDBJ whole genome shotgun (WGS) entry which is preliminary data.</text>
</comment>
<sequence>MLLTDIVHPDLLRALGRSGHGTKILLADGNYPHSTGAPAAAERIHLNLTPGLLTVTQVLEPLVRTVPIEAAEIMLTAEDTEAPVIADYRALLPQAEFVGHERFAFYDAARTPDVAVVVATADQRQYANLLLTVGVRTA</sequence>
<dbReference type="InterPro" id="IPR007721">
    <property type="entry name" value="RbsD_FucU"/>
</dbReference>
<accession>A0A921SPU1</accession>
<reference evidence="4" key="2">
    <citation type="submission" date="2021-09" db="EMBL/GenBank/DDBJ databases">
        <authorList>
            <person name="Gilroy R."/>
        </authorList>
    </citation>
    <scope>NUCLEOTIDE SEQUENCE</scope>
    <source>
        <strain evidence="4">ChiGjej5B5-7349</strain>
    </source>
</reference>
<protein>
    <submittedName>
        <fullName evidence="4">RbsD/FucU family protein</fullName>
    </submittedName>
</protein>
<comment type="catalytic activity">
    <reaction evidence="3">
        <text>alpha-L-fucose = beta-L-fucose</text>
        <dbReference type="Rhea" id="RHEA:25580"/>
        <dbReference type="ChEBI" id="CHEBI:42548"/>
        <dbReference type="ChEBI" id="CHEBI:42589"/>
        <dbReference type="EC" id="5.1.3.29"/>
    </reaction>
</comment>
<dbReference type="InterPro" id="IPR050443">
    <property type="entry name" value="RbsD/FucU_mutarotase"/>
</dbReference>